<evidence type="ECO:0000313" key="1">
    <source>
        <dbReference type="EMBL" id="VDP95082.1"/>
    </source>
</evidence>
<dbReference type="Proteomes" id="UP000272942">
    <property type="component" value="Unassembled WGS sequence"/>
</dbReference>
<evidence type="ECO:0000313" key="2">
    <source>
        <dbReference type="Proteomes" id="UP000272942"/>
    </source>
</evidence>
<name>A0A3P8H0T6_9TREM</name>
<organism evidence="1 2">
    <name type="scientific">Echinostoma caproni</name>
    <dbReference type="NCBI Taxonomy" id="27848"/>
    <lineage>
        <taxon>Eukaryota</taxon>
        <taxon>Metazoa</taxon>
        <taxon>Spiralia</taxon>
        <taxon>Lophotrochozoa</taxon>
        <taxon>Platyhelminthes</taxon>
        <taxon>Trematoda</taxon>
        <taxon>Digenea</taxon>
        <taxon>Plagiorchiida</taxon>
        <taxon>Echinostomata</taxon>
        <taxon>Echinostomatoidea</taxon>
        <taxon>Echinostomatidae</taxon>
        <taxon>Echinostoma</taxon>
    </lineage>
</organism>
<reference evidence="1 2" key="1">
    <citation type="submission" date="2018-11" db="EMBL/GenBank/DDBJ databases">
        <authorList>
            <consortium name="Pathogen Informatics"/>
        </authorList>
    </citation>
    <scope>NUCLEOTIDE SEQUENCE [LARGE SCALE GENOMIC DNA]</scope>
    <source>
        <strain evidence="1 2">Egypt</strain>
    </source>
</reference>
<dbReference type="EMBL" id="UZAN01071480">
    <property type="protein sequence ID" value="VDP95082.1"/>
    <property type="molecule type" value="Genomic_DNA"/>
</dbReference>
<proteinExistence type="predicted"/>
<sequence length="147" mass="15438">MNAMLGHLFRQTQNHNMDPGPTVPFDFPLSDYAHLLSELIPGMGQTGVIPMSSTTVIPDSPVSSIAISVGTTNTSNTQCTPTTTNSAMVNNMNNCNSNGAIVMNGDHPSNGLANAIILSGLGSTEAGEYGDEQKPSIESGIICFYFI</sequence>
<dbReference type="AlphaFoldDB" id="A0A3P8H0T6"/>
<gene>
    <name evidence="1" type="ORF">ECPE_LOCUS17770</name>
</gene>
<accession>A0A3P8H0T6</accession>
<keyword evidence="2" id="KW-1185">Reference proteome</keyword>
<protein>
    <submittedName>
        <fullName evidence="1">Uncharacterized protein</fullName>
    </submittedName>
</protein>